<accession>A0A084GB58</accession>
<feature type="repeat" description="WD" evidence="6">
    <location>
        <begin position="690"/>
        <end position="722"/>
    </location>
</feature>
<dbReference type="SUPFAM" id="SSF50978">
    <property type="entry name" value="WD40 repeat-like"/>
    <property type="match status" value="1"/>
</dbReference>
<dbReference type="GO" id="GO:0034388">
    <property type="term" value="C:Pwp2p-containing subcomplex of 90S preribosome"/>
    <property type="evidence" value="ECO:0007669"/>
    <property type="project" value="EnsemblFungi"/>
</dbReference>
<dbReference type="GO" id="GO:0000472">
    <property type="term" value="P:endonucleolytic cleavage to generate mature 5'-end of SSU-rRNA from (SSU-rRNA, 5.8S rRNA, LSU-rRNA)"/>
    <property type="evidence" value="ECO:0007669"/>
    <property type="project" value="EnsemblFungi"/>
</dbReference>
<evidence type="ECO:0000313" key="9">
    <source>
        <dbReference type="EMBL" id="KEZ44570.1"/>
    </source>
</evidence>
<comment type="subcellular location">
    <subcellularLocation>
        <location evidence="1">Nucleus</location>
        <location evidence="1">Nucleolus</location>
    </subcellularLocation>
</comment>
<dbReference type="PROSITE" id="PS50294">
    <property type="entry name" value="WD_REPEATS_REGION"/>
    <property type="match status" value="6"/>
</dbReference>
<dbReference type="Pfam" id="PF25172">
    <property type="entry name" value="Beta-prop_WDR3_2nd"/>
    <property type="match status" value="1"/>
</dbReference>
<gene>
    <name evidence="9" type="ORF">SAPIO_CDS3604</name>
</gene>
<dbReference type="Pfam" id="PF01423">
    <property type="entry name" value="LSM"/>
    <property type="match status" value="1"/>
</dbReference>
<dbReference type="InterPro" id="IPR016654">
    <property type="entry name" value="U6_snRNA_Lsm2"/>
</dbReference>
<dbReference type="GO" id="GO:0034511">
    <property type="term" value="F:U3 snoRNA binding"/>
    <property type="evidence" value="ECO:0007669"/>
    <property type="project" value="EnsemblFungi"/>
</dbReference>
<dbReference type="InterPro" id="IPR010920">
    <property type="entry name" value="LSM_dom_sf"/>
</dbReference>
<dbReference type="InterPro" id="IPR001680">
    <property type="entry name" value="WD40_rpt"/>
</dbReference>
<dbReference type="VEuPathDB" id="FungiDB:SAPIO_CDS3604"/>
<dbReference type="FunFam" id="2.130.10.10:FF:000178">
    <property type="entry name" value="WD repeat domain 3"/>
    <property type="match status" value="1"/>
</dbReference>
<evidence type="ECO:0000256" key="4">
    <source>
        <dbReference type="ARBA" id="ARBA00023242"/>
    </source>
</evidence>
<dbReference type="Pfam" id="PF04003">
    <property type="entry name" value="Utp12"/>
    <property type="match status" value="1"/>
</dbReference>
<keyword evidence="2 6" id="KW-0853">WD repeat</keyword>
<keyword evidence="10" id="KW-1185">Reference proteome</keyword>
<dbReference type="CDD" id="cd00200">
    <property type="entry name" value="WD40"/>
    <property type="match status" value="1"/>
</dbReference>
<reference evidence="9 10" key="1">
    <citation type="journal article" date="2014" name="Genome Announc.">
        <title>Draft genome sequence of the pathogenic fungus Scedosporium apiospermum.</title>
        <authorList>
            <person name="Vandeputte P."/>
            <person name="Ghamrawi S."/>
            <person name="Rechenmann M."/>
            <person name="Iltis A."/>
            <person name="Giraud S."/>
            <person name="Fleury M."/>
            <person name="Thornton C."/>
            <person name="Delhaes L."/>
            <person name="Meyer W."/>
            <person name="Papon N."/>
            <person name="Bouchara J.P."/>
        </authorList>
    </citation>
    <scope>NUCLEOTIDE SEQUENCE [LARGE SCALE GENOMIC DNA]</scope>
    <source>
        <strain evidence="9 10">IHEM 14462</strain>
    </source>
</reference>
<dbReference type="FunFam" id="2.30.30.100:FF:000053">
    <property type="entry name" value="U6 snRNA-associated Sm-like protein LSm2"/>
    <property type="match status" value="1"/>
</dbReference>
<feature type="repeat" description="WD" evidence="6">
    <location>
        <begin position="421"/>
        <end position="461"/>
    </location>
</feature>
<dbReference type="SUPFAM" id="SSF117289">
    <property type="entry name" value="Nucleoporin domain"/>
    <property type="match status" value="1"/>
</dbReference>
<dbReference type="SMART" id="SM00320">
    <property type="entry name" value="WD40"/>
    <property type="match status" value="11"/>
</dbReference>
<dbReference type="Proteomes" id="UP000028545">
    <property type="component" value="Unassembled WGS sequence"/>
</dbReference>
<dbReference type="PROSITE" id="PS50082">
    <property type="entry name" value="WD_REPEATS_2"/>
    <property type="match status" value="7"/>
</dbReference>
<dbReference type="FunFam" id="2.130.10.10:FF:000157">
    <property type="entry name" value="WD repeat domain 3"/>
    <property type="match status" value="1"/>
</dbReference>
<comment type="caution">
    <text evidence="9">The sequence shown here is derived from an EMBL/GenBank/DDBJ whole genome shotgun (WGS) entry which is preliminary data.</text>
</comment>
<dbReference type="GO" id="GO:0006397">
    <property type="term" value="P:mRNA processing"/>
    <property type="evidence" value="ECO:0007669"/>
    <property type="project" value="InterPro"/>
</dbReference>
<protein>
    <recommendedName>
        <fullName evidence="8">Sm domain-containing protein</fullName>
    </recommendedName>
</protein>
<feature type="region of interest" description="Disordered" evidence="7">
    <location>
        <begin position="323"/>
        <end position="342"/>
    </location>
</feature>
<feature type="domain" description="Sm" evidence="8">
    <location>
        <begin position="948"/>
        <end position="1022"/>
    </location>
</feature>
<dbReference type="KEGG" id="sapo:SAPIO_CDS3604"/>
<feature type="repeat" description="WD" evidence="6">
    <location>
        <begin position="106"/>
        <end position="139"/>
    </location>
</feature>
<dbReference type="Gene3D" id="2.30.30.100">
    <property type="match status" value="1"/>
</dbReference>
<dbReference type="Pfam" id="PF25173">
    <property type="entry name" value="Beta-prop_WDR3_1st"/>
    <property type="match status" value="1"/>
</dbReference>
<dbReference type="InterPro" id="IPR051570">
    <property type="entry name" value="TBC1_cilium_biogenesis"/>
</dbReference>
<keyword evidence="3" id="KW-0677">Repeat</keyword>
<feature type="repeat" description="WD" evidence="6">
    <location>
        <begin position="601"/>
        <end position="642"/>
    </location>
</feature>
<dbReference type="GO" id="GO:0032040">
    <property type="term" value="C:small-subunit processome"/>
    <property type="evidence" value="ECO:0007669"/>
    <property type="project" value="EnsemblFungi"/>
</dbReference>
<dbReference type="InterPro" id="IPR007148">
    <property type="entry name" value="SSU_processome_Utp12"/>
</dbReference>
<evidence type="ECO:0000256" key="1">
    <source>
        <dbReference type="ARBA" id="ARBA00004604"/>
    </source>
</evidence>
<dbReference type="InterPro" id="IPR001163">
    <property type="entry name" value="Sm_dom_euk/arc"/>
</dbReference>
<dbReference type="PROSITE" id="PS00678">
    <property type="entry name" value="WD_REPEATS_1"/>
    <property type="match status" value="3"/>
</dbReference>
<proteinExistence type="inferred from homology"/>
<dbReference type="RefSeq" id="XP_016644369.1">
    <property type="nucleotide sequence ID" value="XM_016786363.1"/>
</dbReference>
<keyword evidence="4" id="KW-0539">Nucleus</keyword>
<evidence type="ECO:0000256" key="5">
    <source>
        <dbReference type="ARBA" id="ARBA00038229"/>
    </source>
</evidence>
<dbReference type="EMBL" id="JOWA01000088">
    <property type="protein sequence ID" value="KEZ44570.1"/>
    <property type="molecule type" value="Genomic_DNA"/>
</dbReference>
<dbReference type="PANTHER" id="PTHR19853:SF0">
    <property type="entry name" value="WD REPEAT-CONTAINING PROTEIN 3"/>
    <property type="match status" value="1"/>
</dbReference>
<dbReference type="HOGENOM" id="CLU_005318_0_1_1"/>
<feature type="repeat" description="WD" evidence="6">
    <location>
        <begin position="187"/>
        <end position="210"/>
    </location>
</feature>
<dbReference type="AlphaFoldDB" id="A0A084GB58"/>
<dbReference type="Gene3D" id="2.130.10.10">
    <property type="entry name" value="YVTN repeat-like/Quinoprotein amine dehydrogenase"/>
    <property type="match status" value="5"/>
</dbReference>
<dbReference type="OrthoDB" id="407922at2759"/>
<dbReference type="SUPFAM" id="SSF50182">
    <property type="entry name" value="Sm-like ribonucleoproteins"/>
    <property type="match status" value="1"/>
</dbReference>
<dbReference type="InterPro" id="IPR019775">
    <property type="entry name" value="WD40_repeat_CS"/>
</dbReference>
<dbReference type="GO" id="GO:0000480">
    <property type="term" value="P:endonucleolytic cleavage in 5'-ETS of tricistronic rRNA transcript (SSU-rRNA, 5.8S rRNA, LSU-rRNA)"/>
    <property type="evidence" value="ECO:0007669"/>
    <property type="project" value="EnsemblFungi"/>
</dbReference>
<sequence>MVKSYLKYEYSKSFGIVASSTSNIVWTPNQRAGTGAGQALVAANEQVLCWDIKKGELVSRWRDDRCSAPVTAIARSKADPDIFAVGYEDGSIRLWDSKIAATIVSFNGHRSAVTVLTFDKSGARLASGSKDTDIIIWDLVAEVGQVKLRGHKDQVTGVRFVEPDPVVRDDEDPEAMVVDTETEAEGFLLTTGKDSLIKLWDLSSRHCIETHIAQSNGECWALGLSPDYSGCVTAGNGGELKVWSLDTLSLAASAQRVDLTQPTKFLQDRGTLTRKSNDRATEIVFHPRRDYFAVHGPEKAVEIWRIRSENEIKKVLARKRRRRREKLDKKANGDADVEGAEDAEDISSATVADVFVHYVTVRTSGKVRSVDWAVNTGVKDLQVLIGTTNNQVELYNIPPKDKSSKSKDEVPDYTRSLAVELPGHRADVRALSLSSDDKMLASAANGSLKIWNIKTQMCIRTFECGYALCCAFLPGDKVVVVGTKAGELQLFDVASASLLDSVTAHDGAVWSLQVHPDGRSMASGSADKTVKFWNFQIVQETILGTSRTTPRLKLAQSKILKLSDDVLSIRFSPDARLIAVALLDNTVKVFFVDTLKLYLNLYGHKLPVLSMDISYDSKLIVTSSADKNIRIWGLDFGDCHKALFGHQDSILQVAFVPHNSDGNGHHFFSSSKDRTIKYWDGDKFEQIQRLDGHHGEVWALAVGHSGTFLVSAGHDKGMIVWDETEEQIFLEEEREKEIEELYESTLTASLEKDDDAQDQQAETAAAGKQTVETLMAGERIVEALEMGMADLNLLKEWEDEKQTNPKAPAPQRNIVYMALGNISAEAHVMSVLQKIKAAALHDALLVLPFSMVPALFTFINIFAMRSMNIPLTCRILFFMLKTHHRQIVANRTMRTMLEGIRANLRAALKRNKDEMGYNVAALKIMGMQIQENSVKEYVDENWDAGEENIPAMGSLKLIDEVTVELKNDIQIRGTLKSVDQYLNIKLDDISVVNELLYPHLSSVKNVFIRGSVVRYVHLPPNAVDIPLLEDATRREAAAQQAKAK</sequence>
<evidence type="ECO:0000259" key="8">
    <source>
        <dbReference type="PROSITE" id="PS52002"/>
    </source>
</evidence>
<evidence type="ECO:0000256" key="2">
    <source>
        <dbReference type="ARBA" id="ARBA00022574"/>
    </source>
</evidence>
<evidence type="ECO:0000256" key="6">
    <source>
        <dbReference type="PROSITE-ProRule" id="PRU00221"/>
    </source>
</evidence>
<organism evidence="9 10">
    <name type="scientific">Pseudallescheria apiosperma</name>
    <name type="common">Scedosporium apiospermum</name>
    <dbReference type="NCBI Taxonomy" id="563466"/>
    <lineage>
        <taxon>Eukaryota</taxon>
        <taxon>Fungi</taxon>
        <taxon>Dikarya</taxon>
        <taxon>Ascomycota</taxon>
        <taxon>Pezizomycotina</taxon>
        <taxon>Sordariomycetes</taxon>
        <taxon>Hypocreomycetidae</taxon>
        <taxon>Microascales</taxon>
        <taxon>Microascaceae</taxon>
        <taxon>Scedosporium</taxon>
    </lineage>
</organism>
<evidence type="ECO:0000256" key="7">
    <source>
        <dbReference type="SAM" id="MobiDB-lite"/>
    </source>
</evidence>
<dbReference type="InterPro" id="IPR047575">
    <property type="entry name" value="Sm"/>
</dbReference>
<name>A0A084GB58_PSEDA</name>
<feature type="repeat" description="WD" evidence="6">
    <location>
        <begin position="643"/>
        <end position="689"/>
    </location>
</feature>
<dbReference type="GO" id="GO:0000447">
    <property type="term" value="P:endonucleolytic cleavage in ITS1 to separate SSU-rRNA from 5.8S rRNA and LSU-rRNA from tricistronic rRNA transcript (SSU-rRNA, 5.8S rRNA, LSU-rRNA)"/>
    <property type="evidence" value="ECO:0007669"/>
    <property type="project" value="EnsemblFungi"/>
</dbReference>
<dbReference type="PROSITE" id="PS52002">
    <property type="entry name" value="SM"/>
    <property type="match status" value="1"/>
</dbReference>
<dbReference type="PANTHER" id="PTHR19853">
    <property type="entry name" value="WD REPEAT CONTAINING PROTEIN 3 WDR3"/>
    <property type="match status" value="1"/>
</dbReference>
<dbReference type="SMART" id="SM00651">
    <property type="entry name" value="Sm"/>
    <property type="match status" value="1"/>
</dbReference>
<dbReference type="InterPro" id="IPR036322">
    <property type="entry name" value="WD40_repeat_dom_sf"/>
</dbReference>
<dbReference type="CDD" id="cd01725">
    <property type="entry name" value="LSm2"/>
    <property type="match status" value="1"/>
</dbReference>
<comment type="similarity">
    <text evidence="5">Belongs to the WD repeat WDR3/UTP12 family.</text>
</comment>
<evidence type="ECO:0000256" key="3">
    <source>
        <dbReference type="ARBA" id="ARBA00022737"/>
    </source>
</evidence>
<dbReference type="GeneID" id="27722676"/>
<evidence type="ECO:0000313" key="10">
    <source>
        <dbReference type="Proteomes" id="UP000028545"/>
    </source>
</evidence>
<dbReference type="InterPro" id="IPR015943">
    <property type="entry name" value="WD40/YVTN_repeat-like_dom_sf"/>
</dbReference>
<dbReference type="OMA" id="MNIPLTC"/>
<dbReference type="InterPro" id="IPR020472">
    <property type="entry name" value="WD40_PAC1"/>
</dbReference>
<dbReference type="PRINTS" id="PR00320">
    <property type="entry name" value="GPROTEINBRPT"/>
</dbReference>
<feature type="repeat" description="WD" evidence="6">
    <location>
        <begin position="502"/>
        <end position="536"/>
    </location>
</feature>